<dbReference type="AlphaFoldDB" id="A0A1M7ZXY5"/>
<proteinExistence type="predicted"/>
<evidence type="ECO:0008006" key="3">
    <source>
        <dbReference type="Google" id="ProtNLM"/>
    </source>
</evidence>
<reference evidence="2" key="1">
    <citation type="submission" date="2016-12" db="EMBL/GenBank/DDBJ databases">
        <authorList>
            <person name="Varghese N."/>
            <person name="Submissions S."/>
        </authorList>
    </citation>
    <scope>NUCLEOTIDE SEQUENCE [LARGE SCALE GENOMIC DNA]</scope>
    <source>
        <strain evidence="2">DSM 18830</strain>
    </source>
</reference>
<accession>A0A1M7ZXY5</accession>
<evidence type="ECO:0000313" key="2">
    <source>
        <dbReference type="Proteomes" id="UP000184611"/>
    </source>
</evidence>
<dbReference type="RefSeq" id="WP_073584222.1">
    <property type="nucleotide sequence ID" value="NZ_CBCSEA010000024.1"/>
</dbReference>
<dbReference type="Proteomes" id="UP000184611">
    <property type="component" value="Unassembled WGS sequence"/>
</dbReference>
<evidence type="ECO:0000313" key="1">
    <source>
        <dbReference type="EMBL" id="SHO73749.1"/>
    </source>
</evidence>
<protein>
    <recommendedName>
        <fullName evidence="3">DUF3137 domain-containing protein</fullName>
    </recommendedName>
</protein>
<dbReference type="OrthoDB" id="262374at2"/>
<organism evidence="1 2">
    <name type="scientific">Flavobacterium cucumis</name>
    <dbReference type="NCBI Taxonomy" id="416016"/>
    <lineage>
        <taxon>Bacteria</taxon>
        <taxon>Pseudomonadati</taxon>
        <taxon>Bacteroidota</taxon>
        <taxon>Flavobacteriia</taxon>
        <taxon>Flavobacteriales</taxon>
        <taxon>Flavobacteriaceae</taxon>
        <taxon>Flavobacterium</taxon>
    </lineage>
</organism>
<sequence length="201" mass="23907">MSVYKKIKEFILGKDIRYIWEQFATERNGILKSESGDLFVTYEHSGFRYNIANKTYYVTSGGRTFEKKYMIGIVEFFNPIKIELCITQEDILTKIGKVFNRKDIMINNKDFDKKYFLQSNHEYKAIAILKNEILINQIISLQPDRLEIINDKGLFNELPEDGKYMLYYAKQEKLKTIEQLNNIHFLLNNFIEILKDNYSIH</sequence>
<name>A0A1M7ZXY5_9FLAO</name>
<gene>
    <name evidence="1" type="ORF">SAMN05443547_2122</name>
</gene>
<keyword evidence="2" id="KW-1185">Reference proteome</keyword>
<dbReference type="EMBL" id="FRYK01000004">
    <property type="protein sequence ID" value="SHO73749.1"/>
    <property type="molecule type" value="Genomic_DNA"/>
</dbReference>